<organism evidence="4 5">
    <name type="scientific">Vanrija humicola</name>
    <name type="common">Yeast</name>
    <name type="synonym">Cryptococcus humicola</name>
    <dbReference type="NCBI Taxonomy" id="5417"/>
    <lineage>
        <taxon>Eukaryota</taxon>
        <taxon>Fungi</taxon>
        <taxon>Dikarya</taxon>
        <taxon>Basidiomycota</taxon>
        <taxon>Agaricomycotina</taxon>
        <taxon>Tremellomycetes</taxon>
        <taxon>Trichosporonales</taxon>
        <taxon>Trichosporonaceae</taxon>
        <taxon>Vanrija</taxon>
    </lineage>
</organism>
<dbReference type="GO" id="GO:0006511">
    <property type="term" value="P:ubiquitin-dependent protein catabolic process"/>
    <property type="evidence" value="ECO:0007669"/>
    <property type="project" value="TreeGrafter"/>
</dbReference>
<dbReference type="SUPFAM" id="SSF46934">
    <property type="entry name" value="UBA-like"/>
    <property type="match status" value="1"/>
</dbReference>
<dbReference type="Pfam" id="PF23195">
    <property type="entry name" value="UBQLN1"/>
    <property type="match status" value="1"/>
</dbReference>
<dbReference type="InterPro" id="IPR009060">
    <property type="entry name" value="UBA-like_sf"/>
</dbReference>
<accession>A0A7D8ZA88</accession>
<sequence length="407" mass="41660">MSASRRTLLSLLLRRARHPPPPPTRRPRWNGTDARSTVKGPSELKLSISIDPSKTVLDLKEAVAAKSEVPADRQRLIYSGKVLKDADEISTYKIQTGHTIHMVKGAPKPADAPAAAAPRLPAQMGTGINTGNVVDGIENHHHGLAGFNPFNGMGLGNLNDPNAMTGLMDNPEFLRQMSDLMSRPEVVEQMINSNPQLQAMGPQARQIMQSPLFRQMISNPETLRSMMQMQAAMQGGGGGAGGFGGLPPGFGGFPGFGGAGAGAGADAGANAPPSDPFPNLFAPNAAATAAAPAAGAGAAGAAGERAAANPFAALFGAPGAGGAANPFAGAGGANPYGAFDPSLLFGAPPAAAAARDTRPPEEIYATQLGQLNAMGLWDAQKNIRALRSTGGNVEAAIELIFSGQLDN</sequence>
<dbReference type="InterPro" id="IPR000626">
    <property type="entry name" value="Ubiquitin-like_dom"/>
</dbReference>
<dbReference type="SMART" id="SM00213">
    <property type="entry name" value="UBQ"/>
    <property type="match status" value="1"/>
</dbReference>
<keyword evidence="5" id="KW-1185">Reference proteome</keyword>
<dbReference type="SMART" id="SM00727">
    <property type="entry name" value="STI1"/>
    <property type="match status" value="2"/>
</dbReference>
<comment type="caution">
    <text evidence="4">The sequence shown here is derived from an EMBL/GenBank/DDBJ whole genome shotgun (WGS) entry which is preliminary data.</text>
</comment>
<dbReference type="InterPro" id="IPR019954">
    <property type="entry name" value="Ubiquitin_CS"/>
</dbReference>
<name>A0A7D8ZA88_VANHU</name>
<evidence type="ECO:0000259" key="3">
    <source>
        <dbReference type="PROSITE" id="PS50053"/>
    </source>
</evidence>
<proteinExistence type="predicted"/>
<dbReference type="OrthoDB" id="267397at2759"/>
<dbReference type="PANTHER" id="PTHR10677:SF3">
    <property type="entry name" value="FI07626P-RELATED"/>
    <property type="match status" value="1"/>
</dbReference>
<dbReference type="PROSITE" id="PS50053">
    <property type="entry name" value="UBIQUITIN_2"/>
    <property type="match status" value="1"/>
</dbReference>
<dbReference type="SMART" id="SM00165">
    <property type="entry name" value="UBA"/>
    <property type="match status" value="1"/>
</dbReference>
<evidence type="ECO:0000313" key="5">
    <source>
        <dbReference type="Proteomes" id="UP000473826"/>
    </source>
</evidence>
<dbReference type="GO" id="GO:0031593">
    <property type="term" value="F:polyubiquitin modification-dependent protein binding"/>
    <property type="evidence" value="ECO:0007669"/>
    <property type="project" value="TreeGrafter"/>
</dbReference>
<dbReference type="Proteomes" id="UP000473826">
    <property type="component" value="Unassembled WGS sequence"/>
</dbReference>
<dbReference type="PROSITE" id="PS00299">
    <property type="entry name" value="UBIQUITIN_1"/>
    <property type="match status" value="1"/>
</dbReference>
<evidence type="ECO:0000256" key="1">
    <source>
        <dbReference type="SAM" id="MobiDB-lite"/>
    </source>
</evidence>
<dbReference type="Gene3D" id="1.10.8.10">
    <property type="entry name" value="DNA helicase RuvA subunit, C-terminal domain"/>
    <property type="match status" value="1"/>
</dbReference>
<feature type="region of interest" description="Disordered" evidence="1">
    <location>
        <begin position="14"/>
        <end position="41"/>
    </location>
</feature>
<evidence type="ECO:0008006" key="6">
    <source>
        <dbReference type="Google" id="ProtNLM"/>
    </source>
</evidence>
<dbReference type="PROSITE" id="PS50030">
    <property type="entry name" value="UBA"/>
    <property type="match status" value="1"/>
</dbReference>
<dbReference type="CDD" id="cd16106">
    <property type="entry name" value="Ubl_Dsk2p_like"/>
    <property type="match status" value="1"/>
</dbReference>
<evidence type="ECO:0000313" key="4">
    <source>
        <dbReference type="EMBL" id="TXT13756.1"/>
    </source>
</evidence>
<dbReference type="SUPFAM" id="SSF54236">
    <property type="entry name" value="Ubiquitin-like"/>
    <property type="match status" value="1"/>
</dbReference>
<dbReference type="PANTHER" id="PTHR10677">
    <property type="entry name" value="UBIQUILIN"/>
    <property type="match status" value="1"/>
</dbReference>
<feature type="domain" description="Ubiquitin-like" evidence="3">
    <location>
        <begin position="34"/>
        <end position="103"/>
    </location>
</feature>
<protein>
    <recommendedName>
        <fullName evidence="6">Ubiquitin-like domain-containing protein</fullName>
    </recommendedName>
</protein>
<dbReference type="InterPro" id="IPR029071">
    <property type="entry name" value="Ubiquitin-like_domsf"/>
</dbReference>
<dbReference type="InterPro" id="IPR006636">
    <property type="entry name" value="STI1_HS-bd"/>
</dbReference>
<evidence type="ECO:0000259" key="2">
    <source>
        <dbReference type="PROSITE" id="PS50030"/>
    </source>
</evidence>
<reference evidence="4 5" key="1">
    <citation type="journal article" date="2019" name="PLoS Genet.">
        <title>Convergent evolution of linked mating-type loci in basidiomycete fungi.</title>
        <authorList>
            <person name="Sun S."/>
            <person name="Coelho M.A."/>
            <person name="Heitman J."/>
            <person name="Nowrousian M."/>
        </authorList>
    </citation>
    <scope>NUCLEOTIDE SEQUENCE [LARGE SCALE GENOMIC DNA]</scope>
    <source>
        <strain evidence="4 5">CBS 4282</strain>
    </source>
</reference>
<dbReference type="GO" id="GO:0005829">
    <property type="term" value="C:cytosol"/>
    <property type="evidence" value="ECO:0007669"/>
    <property type="project" value="TreeGrafter"/>
</dbReference>
<dbReference type="Pfam" id="PF00627">
    <property type="entry name" value="UBA"/>
    <property type="match status" value="1"/>
</dbReference>
<feature type="domain" description="UBA" evidence="2">
    <location>
        <begin position="358"/>
        <end position="403"/>
    </location>
</feature>
<dbReference type="EMBL" id="QKWK01000002">
    <property type="protein sequence ID" value="TXT13756.1"/>
    <property type="molecule type" value="Genomic_DNA"/>
</dbReference>
<dbReference type="Gene3D" id="3.10.20.90">
    <property type="entry name" value="Phosphatidylinositol 3-kinase Catalytic Subunit, Chain A, domain 1"/>
    <property type="match status" value="1"/>
</dbReference>
<dbReference type="InterPro" id="IPR015496">
    <property type="entry name" value="Ubiquilin"/>
</dbReference>
<dbReference type="InterPro" id="IPR015940">
    <property type="entry name" value="UBA"/>
</dbReference>
<dbReference type="Pfam" id="PF00240">
    <property type="entry name" value="ubiquitin"/>
    <property type="match status" value="1"/>
</dbReference>
<dbReference type="InterPro" id="IPR019956">
    <property type="entry name" value="Ubiquitin_dom"/>
</dbReference>
<dbReference type="AlphaFoldDB" id="A0A7D8ZA88"/>
<dbReference type="PRINTS" id="PR00348">
    <property type="entry name" value="UBIQUITIN"/>
</dbReference>
<gene>
    <name evidence="4" type="ORF">VHUM_01123</name>
</gene>